<accession>A0A6F9DP81</accession>
<feature type="region of interest" description="Disordered" evidence="18">
    <location>
        <begin position="252"/>
        <end position="319"/>
    </location>
</feature>
<dbReference type="GO" id="GO:0012505">
    <property type="term" value="C:endomembrane system"/>
    <property type="evidence" value="ECO:0007669"/>
    <property type="project" value="UniProtKB-SubCell"/>
</dbReference>
<evidence type="ECO:0000256" key="4">
    <source>
        <dbReference type="ARBA" id="ARBA00022692"/>
    </source>
</evidence>
<keyword evidence="2 16" id="KW-0813">Transport</keyword>
<feature type="region of interest" description="Disordered" evidence="18">
    <location>
        <begin position="335"/>
        <end position="355"/>
    </location>
</feature>
<reference evidence="20" key="1">
    <citation type="submission" date="2020-04" db="EMBL/GenBank/DDBJ databases">
        <authorList>
            <person name="Neveu A P."/>
        </authorList>
    </citation>
    <scope>NUCLEOTIDE SEQUENCE</scope>
    <source>
        <tissue evidence="20">Whole embryo</tissue>
    </source>
</reference>
<evidence type="ECO:0000256" key="12">
    <source>
        <dbReference type="ARBA" id="ARBA00037847"/>
    </source>
</evidence>
<dbReference type="GO" id="GO:0016560">
    <property type="term" value="P:protein import into peroxisome matrix, docking"/>
    <property type="evidence" value="ECO:0007669"/>
    <property type="project" value="UniProtKB-UniRule"/>
</dbReference>
<keyword evidence="5 16" id="KW-0653">Protein transport</keyword>
<evidence type="ECO:0000256" key="17">
    <source>
        <dbReference type="SAM" id="Coils"/>
    </source>
</evidence>
<evidence type="ECO:0000256" key="1">
    <source>
        <dbReference type="ARBA" id="ARBA00005443"/>
    </source>
</evidence>
<dbReference type="Pfam" id="PF04695">
    <property type="entry name" value="Pex14_N"/>
    <property type="match status" value="1"/>
</dbReference>
<dbReference type="Gene3D" id="1.10.10.10">
    <property type="entry name" value="Winged helix-like DNA-binding domain superfamily/Winged helix DNA-binding domain"/>
    <property type="match status" value="1"/>
</dbReference>
<dbReference type="GO" id="GO:1990429">
    <property type="term" value="C:peroxisomal importomer complex"/>
    <property type="evidence" value="ECO:0007669"/>
    <property type="project" value="TreeGrafter"/>
</dbReference>
<evidence type="ECO:0000256" key="18">
    <source>
        <dbReference type="SAM" id="MobiDB-lite"/>
    </source>
</evidence>
<evidence type="ECO:0000256" key="15">
    <source>
        <dbReference type="ARBA" id="ARBA00065694"/>
    </source>
</evidence>
<feature type="compositionally biased region" description="Polar residues" evidence="18">
    <location>
        <begin position="289"/>
        <end position="307"/>
    </location>
</feature>
<evidence type="ECO:0000313" key="20">
    <source>
        <dbReference type="EMBL" id="CAB3264786.1"/>
    </source>
</evidence>
<dbReference type="FunFam" id="1.10.10.10:FF:000296">
    <property type="entry name" value="Peroxisomal membrane protein PEX14"/>
    <property type="match status" value="1"/>
</dbReference>
<dbReference type="InterPro" id="IPR006785">
    <property type="entry name" value="Pex14_N"/>
</dbReference>
<dbReference type="AlphaFoldDB" id="A0A6F9DP81"/>
<evidence type="ECO:0000256" key="16">
    <source>
        <dbReference type="RuleBase" id="RU367032"/>
    </source>
</evidence>
<evidence type="ECO:0000256" key="7">
    <source>
        <dbReference type="ARBA" id="ARBA00022990"/>
    </source>
</evidence>
<keyword evidence="17" id="KW-0175">Coiled coil</keyword>
<keyword evidence="4" id="KW-0812">Transmembrane</keyword>
<evidence type="ECO:0000256" key="5">
    <source>
        <dbReference type="ARBA" id="ARBA00022927"/>
    </source>
</evidence>
<comment type="subunit">
    <text evidence="15">Interacts with PEX13; forming the PEX13-PEX14 docking complex. Interacts with PEX5 (via WxxxF/Y motifs). Interacts with PEX19. Interacts with tubulin.</text>
</comment>
<dbReference type="PANTHER" id="PTHR23058">
    <property type="entry name" value="PEROXISOMAL MEMBRANE PROTEIN PEX14"/>
    <property type="match status" value="1"/>
</dbReference>
<keyword evidence="8" id="KW-0811">Translocation</keyword>
<dbReference type="PANTHER" id="PTHR23058:SF0">
    <property type="entry name" value="PEROXISOMAL MEMBRANE PROTEIN PEX14"/>
    <property type="match status" value="1"/>
</dbReference>
<keyword evidence="3" id="KW-0597">Phosphoprotein</keyword>
<evidence type="ECO:0000256" key="14">
    <source>
        <dbReference type="ARBA" id="ARBA00055057"/>
    </source>
</evidence>
<feature type="domain" description="Peroxisome membrane anchor protein Pex14p N-terminal" evidence="19">
    <location>
        <begin position="20"/>
        <end position="63"/>
    </location>
</feature>
<dbReference type="GO" id="GO:0005102">
    <property type="term" value="F:signaling receptor binding"/>
    <property type="evidence" value="ECO:0007669"/>
    <property type="project" value="TreeGrafter"/>
</dbReference>
<proteinExistence type="evidence at transcript level"/>
<evidence type="ECO:0000259" key="19">
    <source>
        <dbReference type="Pfam" id="PF04695"/>
    </source>
</evidence>
<dbReference type="InterPro" id="IPR025655">
    <property type="entry name" value="PEX14"/>
</dbReference>
<dbReference type="EMBL" id="LR788924">
    <property type="protein sequence ID" value="CAB3264786.1"/>
    <property type="molecule type" value="mRNA"/>
</dbReference>
<evidence type="ECO:0000256" key="11">
    <source>
        <dbReference type="ARBA" id="ARBA00029502"/>
    </source>
</evidence>
<sequence length="355" mass="39054">MSEEGGIPDNVPIVESEPLRENLITTAIKFLQNPKVQSSPLPQKKDFLKRKGLTEEEIQAAVERAGVTESSVQPVVSGDQQYVQPQVQTIVPTRQVSTWEKIRDYSALAIIVGGVVYGLYTLYKRYIEPLILQRTTKMDKRLCDMDEGIKEMNSGMQKSIKDLQSVIKDLQEQITDQTLQISQVSNNVAVYKAEGSNPPMSNTAINELQAEITTVKGLLLSTKQFPATPVNPPVIPSWQLKPSIVEAEVTEPTQNKEYGLTEIPEVTDTPQKRIDLEETESLNDDTPSESENQYSNMNGHSSHNGATENGIVSPPSLNGMATNLHNSMLVSPVKLGNLNSSNEAPQPLGGESELD</sequence>
<protein>
    <recommendedName>
        <fullName evidence="11 16">Peroxisomal membrane protein PEX14</fullName>
    </recommendedName>
    <alternativeName>
        <fullName evidence="16">Peroxin-14</fullName>
    </alternativeName>
</protein>
<evidence type="ECO:0000256" key="8">
    <source>
        <dbReference type="ARBA" id="ARBA00023010"/>
    </source>
</evidence>
<dbReference type="GO" id="GO:0005778">
    <property type="term" value="C:peroxisomal membrane"/>
    <property type="evidence" value="ECO:0007669"/>
    <property type="project" value="UniProtKB-SubCell"/>
</dbReference>
<keyword evidence="7" id="KW-0007">Acetylation</keyword>
<evidence type="ECO:0000256" key="6">
    <source>
        <dbReference type="ARBA" id="ARBA00022989"/>
    </source>
</evidence>
<evidence type="ECO:0000256" key="2">
    <source>
        <dbReference type="ARBA" id="ARBA00022448"/>
    </source>
</evidence>
<dbReference type="InterPro" id="IPR036388">
    <property type="entry name" value="WH-like_DNA-bd_sf"/>
</dbReference>
<evidence type="ECO:0000256" key="9">
    <source>
        <dbReference type="ARBA" id="ARBA00023136"/>
    </source>
</evidence>
<organism evidence="20">
    <name type="scientific">Phallusia mammillata</name>
    <dbReference type="NCBI Taxonomy" id="59560"/>
    <lineage>
        <taxon>Eukaryota</taxon>
        <taxon>Metazoa</taxon>
        <taxon>Chordata</taxon>
        <taxon>Tunicata</taxon>
        <taxon>Ascidiacea</taxon>
        <taxon>Phlebobranchia</taxon>
        <taxon>Ascidiidae</taxon>
        <taxon>Phallusia</taxon>
    </lineage>
</organism>
<comment type="similarity">
    <text evidence="1 16">Belongs to the peroxin-14 family.</text>
</comment>
<name>A0A6F9DP81_9ASCI</name>
<feature type="coiled-coil region" evidence="17">
    <location>
        <begin position="153"/>
        <end position="187"/>
    </location>
</feature>
<evidence type="ECO:0000256" key="3">
    <source>
        <dbReference type="ARBA" id="ARBA00022553"/>
    </source>
</evidence>
<keyword evidence="10 16" id="KW-0576">Peroxisome</keyword>
<keyword evidence="6" id="KW-1133">Transmembrane helix</keyword>
<feature type="compositionally biased region" description="Acidic residues" evidence="18">
    <location>
        <begin position="277"/>
        <end position="288"/>
    </location>
</feature>
<gene>
    <name evidence="20" type="primary">Pex14</name>
</gene>
<comment type="subcellular location">
    <subcellularLocation>
        <location evidence="12">Endomembrane system</location>
        <topology evidence="12">Single-pass membrane protein</topology>
    </subcellularLocation>
    <subcellularLocation>
        <location evidence="13 16">Peroxisome membrane</location>
    </subcellularLocation>
</comment>
<evidence type="ECO:0000256" key="13">
    <source>
        <dbReference type="ARBA" id="ARBA00046271"/>
    </source>
</evidence>
<keyword evidence="9 16" id="KW-0472">Membrane</keyword>
<comment type="function">
    <text evidence="14">Component of the PEX13-PEX14 docking complex, a translocon channel that specifically mediates the import of peroxisomal cargo proteins bound to PEX5 receptor. The PEX13-PEX14 docking complex forms a large import pore which can be opened to a diameter of about 9 nm. Mechanistically, PEX5 receptor along with cargo proteins associates with the PEX14 subunit of the PEX13-PEX14 docking complex in the cytosol, leading to the insertion of the receptor into the organelle membrane with the concomitant translocation of the cargo into the peroxisome matrix. Plays a key role for peroxisome movement through a direct interaction with tubulin.</text>
</comment>
<evidence type="ECO:0000256" key="10">
    <source>
        <dbReference type="ARBA" id="ARBA00023140"/>
    </source>
</evidence>